<evidence type="ECO:0000256" key="3">
    <source>
        <dbReference type="PROSITE-ProRule" id="PRU00221"/>
    </source>
</evidence>
<dbReference type="PROSITE" id="PS50082">
    <property type="entry name" value="WD_REPEATS_2"/>
    <property type="match status" value="1"/>
</dbReference>
<dbReference type="VEuPathDB" id="CryptoDB:Cvel_11221"/>
<dbReference type="PhylomeDB" id="A0A0G4I5S7"/>
<dbReference type="InterPro" id="IPR001680">
    <property type="entry name" value="WD40_rpt"/>
</dbReference>
<feature type="repeat" description="WD" evidence="3">
    <location>
        <begin position="68"/>
        <end position="91"/>
    </location>
</feature>
<dbReference type="Pfam" id="PF00400">
    <property type="entry name" value="WD40"/>
    <property type="match status" value="2"/>
</dbReference>
<gene>
    <name evidence="5" type="ORF">Cvel_11221</name>
</gene>
<accession>A0A0G4I5S7</accession>
<proteinExistence type="predicted"/>
<dbReference type="InterPro" id="IPR036322">
    <property type="entry name" value="WD40_repeat_dom_sf"/>
</dbReference>
<reference evidence="5" key="1">
    <citation type="submission" date="2014-11" db="EMBL/GenBank/DDBJ databases">
        <authorList>
            <person name="Otto D Thomas"/>
            <person name="Naeem Raeece"/>
        </authorList>
    </citation>
    <scope>NUCLEOTIDE SEQUENCE</scope>
</reference>
<protein>
    <submittedName>
        <fullName evidence="5">Uncharacterized protein</fullName>
    </submittedName>
</protein>
<dbReference type="SUPFAM" id="SSF50978">
    <property type="entry name" value="WD40 repeat-like"/>
    <property type="match status" value="1"/>
</dbReference>
<feature type="compositionally biased region" description="Basic residues" evidence="4">
    <location>
        <begin position="381"/>
        <end position="391"/>
    </location>
</feature>
<dbReference type="SMART" id="SM00320">
    <property type="entry name" value="WD40"/>
    <property type="match status" value="3"/>
</dbReference>
<dbReference type="Gene3D" id="2.130.10.10">
    <property type="entry name" value="YVTN repeat-like/Quinoprotein amine dehydrogenase"/>
    <property type="match status" value="2"/>
</dbReference>
<dbReference type="InterPro" id="IPR015943">
    <property type="entry name" value="WD40/YVTN_repeat-like_dom_sf"/>
</dbReference>
<dbReference type="PANTHER" id="PTHR22889">
    <property type="entry name" value="WD REPEAT-CONTAINING PROTEIN 89"/>
    <property type="match status" value="1"/>
</dbReference>
<evidence type="ECO:0000256" key="2">
    <source>
        <dbReference type="ARBA" id="ARBA00022737"/>
    </source>
</evidence>
<dbReference type="AlphaFoldDB" id="A0A0G4I5S7"/>
<sequence>MSRPFSLHGSVQLTEHDWVLLLRTTSNGEALLSALSSCAISAIDPQLLQVRRSFELAHTRQITDLQPFTLNPSLFATASQDGSARVWDLRSPSGGPQAEYRLTPNRTDAEVYSCSVGADDALLACGLGPEVKSFDLRTGKPVLTYESHSDIVNCVRFHPLERHVLLSAGDDNLICMNDTRVADEEEACVSVINNEDNVRGFTIIGPQAEVLCAISTTDDVTLWGLRGCNKIAELKTIRSHPLLQAEDSAGYIVDCFWEQTGQTLFVLAGSSFGHLLLFEATEAGAVPSVSFVNESALGTGHTAVVRSAVSCAGPEGAGAASLLTGGEDGLVCKWAPQKLMEPQQQQQPGGTEMATASGVSTSSPSGCLDLHNTHVSARIQNSRRQRAAGPY</sequence>
<keyword evidence="1 3" id="KW-0853">WD repeat</keyword>
<evidence type="ECO:0000313" key="5">
    <source>
        <dbReference type="EMBL" id="CEM52316.1"/>
    </source>
</evidence>
<name>A0A0G4I5S7_9ALVE</name>
<evidence type="ECO:0000256" key="1">
    <source>
        <dbReference type="ARBA" id="ARBA00022574"/>
    </source>
</evidence>
<evidence type="ECO:0000256" key="4">
    <source>
        <dbReference type="SAM" id="MobiDB-lite"/>
    </source>
</evidence>
<dbReference type="PANTHER" id="PTHR22889:SF0">
    <property type="entry name" value="WD REPEAT-CONTAINING PROTEIN 89"/>
    <property type="match status" value="1"/>
</dbReference>
<keyword evidence="2" id="KW-0677">Repeat</keyword>
<feature type="region of interest" description="Disordered" evidence="4">
    <location>
        <begin position="340"/>
        <end position="391"/>
    </location>
</feature>
<organism evidence="5">
    <name type="scientific">Chromera velia CCMP2878</name>
    <dbReference type="NCBI Taxonomy" id="1169474"/>
    <lineage>
        <taxon>Eukaryota</taxon>
        <taxon>Sar</taxon>
        <taxon>Alveolata</taxon>
        <taxon>Colpodellida</taxon>
        <taxon>Chromeraceae</taxon>
        <taxon>Chromera</taxon>
    </lineage>
</organism>
<dbReference type="EMBL" id="CDMZ01005221">
    <property type="protein sequence ID" value="CEM52316.1"/>
    <property type="molecule type" value="Genomic_DNA"/>
</dbReference>
<dbReference type="InterPro" id="IPR039328">
    <property type="entry name" value="WDR89"/>
</dbReference>